<evidence type="ECO:0000313" key="3">
    <source>
        <dbReference type="Proteomes" id="UP000516304"/>
    </source>
</evidence>
<reference evidence="2 3" key="1">
    <citation type="submission" date="2020-09" db="EMBL/GenBank/DDBJ databases">
        <authorList>
            <person name="Courtine D."/>
        </authorList>
    </citation>
    <scope>NUCLEOTIDE SEQUENCE [LARGE SCALE GENOMIC DNA]</scope>
    <source>
        <strain evidence="2 3">IRI35c</strain>
    </source>
</reference>
<gene>
    <name evidence="2" type="ORF">TIRI35C_1922</name>
</gene>
<dbReference type="Pfam" id="PF01882">
    <property type="entry name" value="DUF58"/>
    <property type="match status" value="1"/>
</dbReference>
<sequence>MKMRKNLTGYLLWALLLGTLFLSPGMIGLATVPLSILALGTLIEPPKGITVVRRISRREVRLGEEVEVRVRVTVERGMGIVVVRDPLPGSVALTGGSSVGVFFKGPKSLRVEYTYRIKPVLRGVYTLPRSEVTTRSPLGTRYLWGLYGEELKIRAVPRVLREVSVIETRRKARISVPETSYSIRGPISTDFKEIRNYQTGDPMKLINWKATARMGEVLVNEFEREGKKTVLFIVDAREAMKIGKESESPYEKAMNLVASMAHRFLRKDYHVGLYLLGAGKFIPPATGPRQLHEIVRTMMSFERVQTGEERLDDAVERLRRILIQYTPLVVYVSNILEGTWAETRRGMLAVRAMGRGRTRPMVVDISVYPTLDPGTGTLMEMEKRAIMEDLEKTGAYVVRWLPGEEETGRIVTRLLGEIR</sequence>
<feature type="domain" description="DUF58" evidence="1">
    <location>
        <begin position="193"/>
        <end position="345"/>
    </location>
</feature>
<dbReference type="InterPro" id="IPR002881">
    <property type="entry name" value="DUF58"/>
</dbReference>
<keyword evidence="3" id="KW-1185">Reference proteome</keyword>
<protein>
    <recommendedName>
        <fullName evidence="1">DUF58 domain-containing protein</fullName>
    </recommendedName>
</protein>
<name>A0A7G2D994_9EURY</name>
<dbReference type="GeneID" id="58919671"/>
<dbReference type="EMBL" id="LR881183">
    <property type="protein sequence ID" value="CAD5245076.1"/>
    <property type="molecule type" value="Genomic_DNA"/>
</dbReference>
<dbReference type="RefSeq" id="WP_246454755.1">
    <property type="nucleotide sequence ID" value="NZ_LR881183.1"/>
</dbReference>
<dbReference type="AlphaFoldDB" id="A0A7G2D994"/>
<accession>A0A7G2D994</accession>
<dbReference type="PANTHER" id="PTHR34351">
    <property type="entry name" value="SLR1927 PROTEIN-RELATED"/>
    <property type="match status" value="1"/>
</dbReference>
<dbReference type="PANTHER" id="PTHR34351:SF1">
    <property type="entry name" value="SLR1927 PROTEIN"/>
    <property type="match status" value="1"/>
</dbReference>
<evidence type="ECO:0000259" key="1">
    <source>
        <dbReference type="Pfam" id="PF01882"/>
    </source>
</evidence>
<dbReference type="Proteomes" id="UP000516304">
    <property type="component" value="Chromosome TIRI35C"/>
</dbReference>
<evidence type="ECO:0000313" key="2">
    <source>
        <dbReference type="EMBL" id="CAD5245076.1"/>
    </source>
</evidence>
<dbReference type="KEGG" id="tcq:TIRI35C_1922"/>
<organism evidence="2 3">
    <name type="scientific">Thermococcus camini</name>
    <dbReference type="NCBI Taxonomy" id="2016373"/>
    <lineage>
        <taxon>Archaea</taxon>
        <taxon>Methanobacteriati</taxon>
        <taxon>Methanobacteriota</taxon>
        <taxon>Thermococci</taxon>
        <taxon>Thermococcales</taxon>
        <taxon>Thermococcaceae</taxon>
        <taxon>Thermococcus</taxon>
    </lineage>
</organism>
<proteinExistence type="predicted"/>